<keyword evidence="3 5" id="KW-1133">Transmembrane helix</keyword>
<dbReference type="Proteomes" id="UP001187682">
    <property type="component" value="Unassembled WGS sequence"/>
</dbReference>
<dbReference type="Pfam" id="PF13520">
    <property type="entry name" value="AA_permease_2"/>
    <property type="match status" value="1"/>
</dbReference>
<dbReference type="GO" id="GO:0015179">
    <property type="term" value="F:L-amino acid transmembrane transporter activity"/>
    <property type="evidence" value="ECO:0007669"/>
    <property type="project" value="TreeGrafter"/>
</dbReference>
<feature type="transmembrane region" description="Helical" evidence="5">
    <location>
        <begin position="263"/>
        <end position="287"/>
    </location>
</feature>
<organism evidence="6 7">
    <name type="scientific">Cephalotrichum gorgonifer</name>
    <dbReference type="NCBI Taxonomy" id="2041049"/>
    <lineage>
        <taxon>Eukaryota</taxon>
        <taxon>Fungi</taxon>
        <taxon>Dikarya</taxon>
        <taxon>Ascomycota</taxon>
        <taxon>Pezizomycotina</taxon>
        <taxon>Sordariomycetes</taxon>
        <taxon>Hypocreomycetidae</taxon>
        <taxon>Microascales</taxon>
        <taxon>Microascaceae</taxon>
        <taxon>Cephalotrichum</taxon>
    </lineage>
</organism>
<reference evidence="6" key="1">
    <citation type="submission" date="2018-03" db="EMBL/GenBank/DDBJ databases">
        <authorList>
            <person name="Guldener U."/>
        </authorList>
    </citation>
    <scope>NUCLEOTIDE SEQUENCE</scope>
</reference>
<feature type="transmembrane region" description="Helical" evidence="5">
    <location>
        <begin position="363"/>
        <end position="380"/>
    </location>
</feature>
<feature type="transmembrane region" description="Helical" evidence="5">
    <location>
        <begin position="64"/>
        <end position="85"/>
    </location>
</feature>
<evidence type="ECO:0000256" key="3">
    <source>
        <dbReference type="ARBA" id="ARBA00022989"/>
    </source>
</evidence>
<dbReference type="InterPro" id="IPR050598">
    <property type="entry name" value="AminoAcid_Transporter"/>
</dbReference>
<dbReference type="Gene3D" id="1.20.1740.10">
    <property type="entry name" value="Amino acid/polyamine transporter I"/>
    <property type="match status" value="1"/>
</dbReference>
<evidence type="ECO:0000256" key="1">
    <source>
        <dbReference type="ARBA" id="ARBA00004141"/>
    </source>
</evidence>
<feature type="transmembrane region" description="Helical" evidence="5">
    <location>
        <begin position="386"/>
        <end position="408"/>
    </location>
</feature>
<feature type="transmembrane region" description="Helical" evidence="5">
    <location>
        <begin position="428"/>
        <end position="444"/>
    </location>
</feature>
<protein>
    <recommendedName>
        <fullName evidence="8">Amino acid permease</fullName>
    </recommendedName>
</protein>
<dbReference type="InterPro" id="IPR002293">
    <property type="entry name" value="AA/rel_permease1"/>
</dbReference>
<feature type="transmembrane region" description="Helical" evidence="5">
    <location>
        <begin position="307"/>
        <end position="327"/>
    </location>
</feature>
<evidence type="ECO:0000313" key="6">
    <source>
        <dbReference type="EMBL" id="SPN97249.1"/>
    </source>
</evidence>
<accession>A0AAE8MRU0</accession>
<evidence type="ECO:0000256" key="5">
    <source>
        <dbReference type="SAM" id="Phobius"/>
    </source>
</evidence>
<dbReference type="GO" id="GO:0016020">
    <property type="term" value="C:membrane"/>
    <property type="evidence" value="ECO:0007669"/>
    <property type="project" value="UniProtKB-SubCell"/>
</dbReference>
<feature type="transmembrane region" description="Helical" evidence="5">
    <location>
        <begin position="230"/>
        <end position="251"/>
    </location>
</feature>
<keyword evidence="7" id="KW-1185">Reference proteome</keyword>
<name>A0AAE8MRU0_9PEZI</name>
<evidence type="ECO:0008006" key="8">
    <source>
        <dbReference type="Google" id="ProtNLM"/>
    </source>
</evidence>
<comment type="subcellular location">
    <subcellularLocation>
        <location evidence="1">Membrane</location>
        <topology evidence="1">Multi-pass membrane protein</topology>
    </subcellularLocation>
</comment>
<proteinExistence type="predicted"/>
<keyword evidence="4 5" id="KW-0472">Membrane</keyword>
<sequence>MTTGLPLHSLAAAGDAPPGAAPSGGKLTRLNGIALVISLQIGSGIFTVPSLVARSVATPGAGVAAWLLGGLLVWTGAASFIELGLRIPANGGILEYMRRCYGDAAGFLFAWAWVLMAKPATNAIIATIFADYITRPFVAGGSASASLLTTVALACVGLLTFINGRGATAGASMANKFLVVKLSAVGLIAVVGCLYFVTGKGAGVAASGAGWFGEPLGQEPVDAWSSVGEFVTALFGALFCYGGWETLGFVLGDMKDPEGDLSYVINGSMTTVITGFVLLNAALYTCLPMDVMRASRTVSVEFARQTLGEWGGVLLCVMVSISAMGALNANIFSTAKIAVTASEVGYFPAILANLHCKSAKDESAFALVLNGVLTSLYVLVGSVGGLVPFIGATEYTFFFASTVGLLILRRMDAVRPSPVTYRTWTGNPLIFSAVSALLVIRALVSEPSLGLAIVGAGLAGMGVFRLTFAGKGSVGV</sequence>
<feature type="transmembrane region" description="Helical" evidence="5">
    <location>
        <begin position="33"/>
        <end position="52"/>
    </location>
</feature>
<dbReference type="PIRSF" id="PIRSF006060">
    <property type="entry name" value="AA_transporter"/>
    <property type="match status" value="1"/>
</dbReference>
<feature type="transmembrane region" description="Helical" evidence="5">
    <location>
        <begin position="142"/>
        <end position="162"/>
    </location>
</feature>
<dbReference type="PANTHER" id="PTHR11785">
    <property type="entry name" value="AMINO ACID TRANSPORTER"/>
    <property type="match status" value="1"/>
</dbReference>
<comment type="caution">
    <text evidence="6">The sequence shown here is derived from an EMBL/GenBank/DDBJ whole genome shotgun (WGS) entry which is preliminary data.</text>
</comment>
<keyword evidence="2 5" id="KW-0812">Transmembrane</keyword>
<gene>
    <name evidence="6" type="ORF">DNG_00763</name>
</gene>
<dbReference type="AlphaFoldDB" id="A0AAE8MRU0"/>
<dbReference type="EMBL" id="ONZQ02000001">
    <property type="protein sequence ID" value="SPN97249.1"/>
    <property type="molecule type" value="Genomic_DNA"/>
</dbReference>
<dbReference type="PANTHER" id="PTHR11785:SF402">
    <property type="entry name" value="AMINO ACID TRANSPORTER (EUROFUNG)"/>
    <property type="match status" value="1"/>
</dbReference>
<feature type="transmembrane region" description="Helical" evidence="5">
    <location>
        <begin position="106"/>
        <end position="130"/>
    </location>
</feature>
<feature type="transmembrane region" description="Helical" evidence="5">
    <location>
        <begin position="174"/>
        <end position="197"/>
    </location>
</feature>
<feature type="transmembrane region" description="Helical" evidence="5">
    <location>
        <begin position="450"/>
        <end position="468"/>
    </location>
</feature>
<evidence type="ECO:0000256" key="2">
    <source>
        <dbReference type="ARBA" id="ARBA00022692"/>
    </source>
</evidence>
<evidence type="ECO:0000313" key="7">
    <source>
        <dbReference type="Proteomes" id="UP001187682"/>
    </source>
</evidence>
<evidence type="ECO:0000256" key="4">
    <source>
        <dbReference type="ARBA" id="ARBA00023136"/>
    </source>
</evidence>